<dbReference type="EMBL" id="RZNB01000013">
    <property type="protein sequence ID" value="RWZ45943.1"/>
    <property type="molecule type" value="Genomic_DNA"/>
</dbReference>
<keyword evidence="3" id="KW-1185">Reference proteome</keyword>
<dbReference type="InterPro" id="IPR057687">
    <property type="entry name" value="DUF7927"/>
</dbReference>
<dbReference type="Proteomes" id="UP000288547">
    <property type="component" value="Unassembled WGS sequence"/>
</dbReference>
<sequence>LTPIGRLLVSKSVEASADPIVPGTTLTYTLTFENAGAGPVSVNKSDNLTGVLDDATLTTAPVVSADGGLTATPVVDGIFSVTGELTARQTTTVTYTVTVNEEDARGDNRAANFVVDDRSTPPPTDCVPGSTECTVTDLPRVTSSKSVDPASGASVDAGDVLTYTLTFTNDGTAEGPVDFTDHLSRILDDATVTTAPVASDSALSAVLGADSIVVTGSLAAGQTVTVTYAVTVSPDGSRGDNRLGNVLVETGEDPPAECVEGSA</sequence>
<evidence type="ECO:0000259" key="1">
    <source>
        <dbReference type="Pfam" id="PF25549"/>
    </source>
</evidence>
<dbReference type="NCBIfam" id="TIGR01451">
    <property type="entry name" value="B_ant_repeat"/>
    <property type="match status" value="1"/>
</dbReference>
<dbReference type="InterPro" id="IPR047589">
    <property type="entry name" value="DUF11_rpt"/>
</dbReference>
<accession>A0A444PNX2</accession>
<name>A0A444PNX2_9MICO</name>
<evidence type="ECO:0000313" key="3">
    <source>
        <dbReference type="Proteomes" id="UP000288547"/>
    </source>
</evidence>
<protein>
    <submittedName>
        <fullName evidence="2">DUF11 domain-containing protein</fullName>
    </submittedName>
</protein>
<dbReference type="Pfam" id="PF25549">
    <property type="entry name" value="DUF7927"/>
    <property type="match status" value="2"/>
</dbReference>
<gene>
    <name evidence="2" type="ORF">ELQ90_16455</name>
</gene>
<organism evidence="2 3">
    <name type="scientific">Labedella phragmitis</name>
    <dbReference type="NCBI Taxonomy" id="2498849"/>
    <lineage>
        <taxon>Bacteria</taxon>
        <taxon>Bacillati</taxon>
        <taxon>Actinomycetota</taxon>
        <taxon>Actinomycetes</taxon>
        <taxon>Micrococcales</taxon>
        <taxon>Microbacteriaceae</taxon>
        <taxon>Labedella</taxon>
    </lineage>
</organism>
<feature type="non-terminal residue" evidence="2">
    <location>
        <position position="263"/>
    </location>
</feature>
<feature type="domain" description="DUF7927" evidence="1">
    <location>
        <begin position="8"/>
        <end position="136"/>
    </location>
</feature>
<dbReference type="AlphaFoldDB" id="A0A444PNX2"/>
<evidence type="ECO:0000313" key="2">
    <source>
        <dbReference type="EMBL" id="RWZ45943.1"/>
    </source>
</evidence>
<feature type="domain" description="DUF7927" evidence="1">
    <location>
        <begin position="141"/>
        <end position="260"/>
    </location>
</feature>
<dbReference type="OrthoDB" id="134475at2"/>
<feature type="non-terminal residue" evidence="2">
    <location>
        <position position="1"/>
    </location>
</feature>
<comment type="caution">
    <text evidence="2">The sequence shown here is derived from an EMBL/GenBank/DDBJ whole genome shotgun (WGS) entry which is preliminary data.</text>
</comment>
<reference evidence="2 3" key="1">
    <citation type="submission" date="2018-12" db="EMBL/GenBank/DDBJ databases">
        <authorList>
            <person name="Li F."/>
        </authorList>
    </citation>
    <scope>NUCLEOTIDE SEQUENCE [LARGE SCALE GENOMIC DNA]</scope>
    <source>
        <strain evidence="2 3">11W25H-1</strain>
    </source>
</reference>
<proteinExistence type="predicted"/>